<dbReference type="InterPro" id="IPR015995">
    <property type="entry name" value="MlrC_N"/>
</dbReference>
<evidence type="ECO:0000313" key="4">
    <source>
        <dbReference type="Proteomes" id="UP000476332"/>
    </source>
</evidence>
<feature type="domain" description="Microcystin LR degradation protein MlrC N-terminal" evidence="2">
    <location>
        <begin position="3"/>
        <end position="286"/>
    </location>
</feature>
<sequence length="497" mass="53949">MKRVLSGGIAQESHSFNPIVTRRERFTIQSGNDAVARNRGANSTLGGIISSADEVGTEVEVPILFRAQSGGPVEDSVFEEVKDAMVAAARKGSFDAIVLPLHGGMLTTSLSDPEGDLIQALRDVVGPDVPITAAFDLHAHVTERTIAPLDFLSAYLTNPHGDQAATSRRAFQAARDILEGRLDPRCAAVLFPMLTLGNDRTDEAPLRRIHAYAKAQVDNGSVYDVSIFNAQQFLDVKDLGQVVLVYGNGENEVAQRVADEIAGSLWASRDELVGTYPSLDSCLDRIETENRTLVLGDQGDRVAGGGPGDSTFILNRLIERNFNEPAVVPIYAPEEVQKCMAAGVGAEIVLTFGGRYSTVSPPIRAEGRVTASGSKTPVVYDGPSDGGTTIHLDDWAIFQFGKIQVLLTSQPYAFIDPAYYRAVGVDLRVTKLIVVRSGYHFSLNFASVGECITIDTPGITSYYVDRLPWNTARPFYPVDKIDYSPRHYLRSRQAKAL</sequence>
<name>A0A6L9MNR2_9HYPH</name>
<dbReference type="RefSeq" id="WP_163046207.1">
    <property type="nucleotide sequence ID" value="NZ_JAAAMJ010000039.1"/>
</dbReference>
<organism evidence="3 4">
    <name type="scientific">Aurantimonas aggregata</name>
    <dbReference type="NCBI Taxonomy" id="2047720"/>
    <lineage>
        <taxon>Bacteria</taxon>
        <taxon>Pseudomonadati</taxon>
        <taxon>Pseudomonadota</taxon>
        <taxon>Alphaproteobacteria</taxon>
        <taxon>Hyphomicrobiales</taxon>
        <taxon>Aurantimonadaceae</taxon>
        <taxon>Aurantimonas</taxon>
    </lineage>
</organism>
<comment type="caution">
    <text evidence="3">The sequence shown here is derived from an EMBL/GenBank/DDBJ whole genome shotgun (WGS) entry which is preliminary data.</text>
</comment>
<evidence type="ECO:0000259" key="2">
    <source>
        <dbReference type="Pfam" id="PF07364"/>
    </source>
</evidence>
<accession>A0A6L9MNR2</accession>
<dbReference type="InterPro" id="IPR010799">
    <property type="entry name" value="MlrC_C"/>
</dbReference>
<reference evidence="3 4" key="1">
    <citation type="submission" date="2020-01" db="EMBL/GenBank/DDBJ databases">
        <title>Genomes of bacteria type strains.</title>
        <authorList>
            <person name="Chen J."/>
            <person name="Zhu S."/>
            <person name="Chen J."/>
        </authorList>
    </citation>
    <scope>NUCLEOTIDE SEQUENCE [LARGE SCALE GENOMIC DNA]</scope>
    <source>
        <strain evidence="3 4">KCTC 52919</strain>
    </source>
</reference>
<feature type="domain" description="Microcystin LR degradation protein MlrC C-terminal" evidence="1">
    <location>
        <begin position="296"/>
        <end position="470"/>
    </location>
</feature>
<dbReference type="Pfam" id="PF07364">
    <property type="entry name" value="DUF1485"/>
    <property type="match status" value="1"/>
</dbReference>
<keyword evidence="4" id="KW-1185">Reference proteome</keyword>
<evidence type="ECO:0000259" key="1">
    <source>
        <dbReference type="Pfam" id="PF07171"/>
    </source>
</evidence>
<evidence type="ECO:0000313" key="3">
    <source>
        <dbReference type="EMBL" id="NDV89362.1"/>
    </source>
</evidence>
<proteinExistence type="predicted"/>
<dbReference type="Pfam" id="PF07171">
    <property type="entry name" value="MlrC_C"/>
    <property type="match status" value="1"/>
</dbReference>
<gene>
    <name evidence="3" type="ORF">GTW51_22130</name>
</gene>
<dbReference type="EMBL" id="JAAAMJ010000039">
    <property type="protein sequence ID" value="NDV89362.1"/>
    <property type="molecule type" value="Genomic_DNA"/>
</dbReference>
<protein>
    <submittedName>
        <fullName evidence="3">Microcystin degradation protein MlrC</fullName>
    </submittedName>
</protein>
<dbReference type="AlphaFoldDB" id="A0A6L9MNR2"/>
<dbReference type="Proteomes" id="UP000476332">
    <property type="component" value="Unassembled WGS sequence"/>
</dbReference>